<evidence type="ECO:0000256" key="1">
    <source>
        <dbReference type="SAM" id="Phobius"/>
    </source>
</evidence>
<sequence length="447" mass="51688">MAKELLLDDSTEWQGWEKNIFRFFGLYFLIQVLPLDLRFFKHLFVTEDWAFSYRNIFYLSKYSPNFIGQESFANWLIVAVLAGIGALIWSRIDKPTTDYNKLYYGIRVLVRYRLALGVIAYGFIKFFPLQSPLPSLSNLNTNYGDFTAWKLFSLGLGVVPNYQSFLGLVEIVGGLLLLHRKTATIGTLIILPFTGNVFVSNIAYEGGEYIYSFYLITLALFLFSYDALRLFTLVSLEKPTLPNKYQPVFQANWQKARWALKAVYILLFVVVYGAETYAAYKKGPYQFPAKQGLPHSEGIYNVSEFKVNSTPLPYSKTDSTRWQDVVFEKWNTLSIKSNRSVKLDLTNTEEIHTNDDDRTYELAGSQGRHYYSYEVDEKQHVLHLKNRNKHYANEALELHYSQPNDSTIVLSGINERRDSVYAVLHKINKKYLTFEAQKTGRRSGLKL</sequence>
<reference evidence="2 3" key="1">
    <citation type="submission" date="2020-08" db="EMBL/GenBank/DDBJ databases">
        <title>Genomic Encyclopedia of Type Strains, Phase IV (KMG-IV): sequencing the most valuable type-strain genomes for metagenomic binning, comparative biology and taxonomic classification.</title>
        <authorList>
            <person name="Goeker M."/>
        </authorList>
    </citation>
    <scope>NUCLEOTIDE SEQUENCE [LARGE SCALE GENOMIC DNA]</scope>
    <source>
        <strain evidence="2 3">DSM 17976</strain>
    </source>
</reference>
<dbReference type="Proteomes" id="UP000541352">
    <property type="component" value="Unassembled WGS sequence"/>
</dbReference>
<keyword evidence="1" id="KW-0472">Membrane</keyword>
<dbReference type="AlphaFoldDB" id="A0A7W6ERV3"/>
<accession>A0A7W6ERV3</accession>
<evidence type="ECO:0008006" key="4">
    <source>
        <dbReference type="Google" id="ProtNLM"/>
    </source>
</evidence>
<feature type="transmembrane region" description="Helical" evidence="1">
    <location>
        <begin position="210"/>
        <end position="228"/>
    </location>
</feature>
<feature type="transmembrane region" description="Helical" evidence="1">
    <location>
        <begin position="185"/>
        <end position="204"/>
    </location>
</feature>
<feature type="transmembrane region" description="Helical" evidence="1">
    <location>
        <begin position="262"/>
        <end position="280"/>
    </location>
</feature>
<feature type="transmembrane region" description="Helical" evidence="1">
    <location>
        <begin position="20"/>
        <end position="40"/>
    </location>
</feature>
<feature type="transmembrane region" description="Helical" evidence="1">
    <location>
        <begin position="110"/>
        <end position="131"/>
    </location>
</feature>
<dbReference type="RefSeq" id="WP_183976480.1">
    <property type="nucleotide sequence ID" value="NZ_JACIBY010000008.1"/>
</dbReference>
<comment type="caution">
    <text evidence="2">The sequence shown here is derived from an EMBL/GenBank/DDBJ whole genome shotgun (WGS) entry which is preliminary data.</text>
</comment>
<feature type="transmembrane region" description="Helical" evidence="1">
    <location>
        <begin position="151"/>
        <end position="178"/>
    </location>
</feature>
<organism evidence="2 3">
    <name type="scientific">Runella defluvii</name>
    <dbReference type="NCBI Taxonomy" id="370973"/>
    <lineage>
        <taxon>Bacteria</taxon>
        <taxon>Pseudomonadati</taxon>
        <taxon>Bacteroidota</taxon>
        <taxon>Cytophagia</taxon>
        <taxon>Cytophagales</taxon>
        <taxon>Spirosomataceae</taxon>
        <taxon>Runella</taxon>
    </lineage>
</organism>
<gene>
    <name evidence="2" type="ORF">FHS57_003878</name>
</gene>
<protein>
    <recommendedName>
        <fullName evidence="4">DoxX family protein</fullName>
    </recommendedName>
</protein>
<proteinExistence type="predicted"/>
<keyword evidence="1" id="KW-0812">Transmembrane</keyword>
<dbReference type="EMBL" id="JACIBY010000008">
    <property type="protein sequence ID" value="MBB3839867.1"/>
    <property type="molecule type" value="Genomic_DNA"/>
</dbReference>
<evidence type="ECO:0000313" key="3">
    <source>
        <dbReference type="Proteomes" id="UP000541352"/>
    </source>
</evidence>
<name>A0A7W6ERV3_9BACT</name>
<keyword evidence="3" id="KW-1185">Reference proteome</keyword>
<keyword evidence="1" id="KW-1133">Transmembrane helix</keyword>
<evidence type="ECO:0000313" key="2">
    <source>
        <dbReference type="EMBL" id="MBB3839867.1"/>
    </source>
</evidence>
<feature type="transmembrane region" description="Helical" evidence="1">
    <location>
        <begin position="72"/>
        <end position="89"/>
    </location>
</feature>